<organism evidence="3 4">
    <name type="scientific">Neiella holothuriorum</name>
    <dbReference type="NCBI Taxonomy" id="2870530"/>
    <lineage>
        <taxon>Bacteria</taxon>
        <taxon>Pseudomonadati</taxon>
        <taxon>Pseudomonadota</taxon>
        <taxon>Gammaproteobacteria</taxon>
        <taxon>Alteromonadales</taxon>
        <taxon>Echinimonadaceae</taxon>
        <taxon>Neiella</taxon>
    </lineage>
</organism>
<name>A0ABS7EJ96_9GAMM</name>
<dbReference type="PANTHER" id="PTHR10794">
    <property type="entry name" value="ABHYDROLASE DOMAIN-CONTAINING PROTEIN"/>
    <property type="match status" value="1"/>
</dbReference>
<dbReference type="PANTHER" id="PTHR10794:SF94">
    <property type="entry name" value="ESTERASE YHET-RELATED"/>
    <property type="match status" value="1"/>
</dbReference>
<accession>A0ABS7EJ96</accession>
<dbReference type="EMBL" id="JAHZSS010000022">
    <property type="protein sequence ID" value="MBW8192360.1"/>
    <property type="molecule type" value="Genomic_DNA"/>
</dbReference>
<dbReference type="InterPro" id="IPR000073">
    <property type="entry name" value="AB_hydrolase_1"/>
</dbReference>
<evidence type="ECO:0000256" key="1">
    <source>
        <dbReference type="ARBA" id="ARBA00010884"/>
    </source>
</evidence>
<comment type="similarity">
    <text evidence="1">Belongs to the AB hydrolase superfamily. AB hydrolase 4 family.</text>
</comment>
<keyword evidence="4" id="KW-1185">Reference proteome</keyword>
<dbReference type="InterPro" id="IPR050960">
    <property type="entry name" value="AB_hydrolase_4_sf"/>
</dbReference>
<protein>
    <submittedName>
        <fullName evidence="3">Hydrolase</fullName>
    </submittedName>
</protein>
<reference evidence="3" key="1">
    <citation type="submission" date="2021-07" db="EMBL/GenBank/DDBJ databases">
        <title>Neiella marina sp. nov., isolated from the intestinal content of sea cucumber Apostichopus japonicus.</title>
        <authorList>
            <person name="Bai X."/>
        </authorList>
    </citation>
    <scope>NUCLEOTIDE SEQUENCE</scope>
    <source>
        <strain evidence="3">126</strain>
    </source>
</reference>
<proteinExistence type="inferred from homology"/>
<comment type="caution">
    <text evidence="3">The sequence shown here is derived from an EMBL/GenBank/DDBJ whole genome shotgun (WGS) entry which is preliminary data.</text>
</comment>
<dbReference type="GO" id="GO:0016787">
    <property type="term" value="F:hydrolase activity"/>
    <property type="evidence" value="ECO:0007669"/>
    <property type="project" value="UniProtKB-KW"/>
</dbReference>
<dbReference type="SUPFAM" id="SSF53474">
    <property type="entry name" value="alpha/beta-Hydrolases"/>
    <property type="match status" value="1"/>
</dbReference>
<dbReference type="InterPro" id="IPR012020">
    <property type="entry name" value="ABHD4"/>
</dbReference>
<dbReference type="PIRSF" id="PIRSF005211">
    <property type="entry name" value="Ab_hydro_YheT"/>
    <property type="match status" value="1"/>
</dbReference>
<evidence type="ECO:0000259" key="2">
    <source>
        <dbReference type="Pfam" id="PF00561"/>
    </source>
</evidence>
<keyword evidence="3" id="KW-0378">Hydrolase</keyword>
<dbReference type="Proteomes" id="UP001166251">
    <property type="component" value="Unassembled WGS sequence"/>
</dbReference>
<gene>
    <name evidence="3" type="ORF">K0504_15080</name>
</gene>
<dbReference type="Pfam" id="PF00561">
    <property type="entry name" value="Abhydrolase_1"/>
    <property type="match status" value="1"/>
</dbReference>
<dbReference type="NCBIfam" id="NF008218">
    <property type="entry name" value="PRK10985.1"/>
    <property type="match status" value="1"/>
</dbReference>
<sequence>MSKLPLFNPPRLLRNRHLQTLWTRIRARRNRLNYRQQTLLASDGEQLLLHWAANITAQTKTIVLLLHGLEGSAESDYIKGMVANLASPERVPVVFEFRGCGQAPNQTERSYHSGEISDLSCVLSFLQQHYPTAAIHAVGFSLGGNVLVRYLGTTGSKSLVERAAVISAPLELAACAKQLSHWSAYIYKRYLLNSLVNKTIAAYQHKSWQHFRPPHPNQVRRVRSFWHFDNLVTAPLHGFDGADHYYQQCSGKQYLKGIQRPTLILHAQDDPFMNNEVIPTAAELSNHVDYVLTRHGGHVGFIQGSLLKPEHWLEQVVPDWLAR</sequence>
<evidence type="ECO:0000313" key="3">
    <source>
        <dbReference type="EMBL" id="MBW8192360.1"/>
    </source>
</evidence>
<dbReference type="Gene3D" id="3.40.50.1820">
    <property type="entry name" value="alpha/beta hydrolase"/>
    <property type="match status" value="1"/>
</dbReference>
<evidence type="ECO:0000313" key="4">
    <source>
        <dbReference type="Proteomes" id="UP001166251"/>
    </source>
</evidence>
<dbReference type="RefSeq" id="WP_220104986.1">
    <property type="nucleotide sequence ID" value="NZ_JAHZSS010000022.1"/>
</dbReference>
<feature type="domain" description="AB hydrolase-1" evidence="2">
    <location>
        <begin position="62"/>
        <end position="304"/>
    </location>
</feature>
<dbReference type="InterPro" id="IPR029058">
    <property type="entry name" value="AB_hydrolase_fold"/>
</dbReference>